<feature type="transmembrane region" description="Helical" evidence="1">
    <location>
        <begin position="96"/>
        <end position="120"/>
    </location>
</feature>
<evidence type="ECO:0000313" key="2">
    <source>
        <dbReference type="Proteomes" id="UP000046393"/>
    </source>
</evidence>
<feature type="transmembrane region" description="Helical" evidence="1">
    <location>
        <begin position="140"/>
        <end position="162"/>
    </location>
</feature>
<keyword evidence="1" id="KW-1133">Transmembrane helix</keyword>
<reference evidence="3" key="1">
    <citation type="submission" date="2017-02" db="UniProtKB">
        <authorList>
            <consortium name="WormBaseParasite"/>
        </authorList>
    </citation>
    <scope>IDENTIFICATION</scope>
</reference>
<dbReference type="Proteomes" id="UP000046393">
    <property type="component" value="Unplaced"/>
</dbReference>
<keyword evidence="1" id="KW-0472">Membrane</keyword>
<dbReference type="AlphaFoldDB" id="A0A0N5ARK1"/>
<protein>
    <submittedName>
        <fullName evidence="3">Uncharacterized protein</fullName>
    </submittedName>
</protein>
<evidence type="ECO:0000313" key="3">
    <source>
        <dbReference type="WBParaSite" id="SMUV_0000735201-mRNA-1"/>
    </source>
</evidence>
<accession>A0A0N5ARK1</accession>
<keyword evidence="2" id="KW-1185">Reference proteome</keyword>
<feature type="transmembrane region" description="Helical" evidence="1">
    <location>
        <begin position="40"/>
        <end position="59"/>
    </location>
</feature>
<organism evidence="2 3">
    <name type="scientific">Syphacia muris</name>
    <dbReference type="NCBI Taxonomy" id="451379"/>
    <lineage>
        <taxon>Eukaryota</taxon>
        <taxon>Metazoa</taxon>
        <taxon>Ecdysozoa</taxon>
        <taxon>Nematoda</taxon>
        <taxon>Chromadorea</taxon>
        <taxon>Rhabditida</taxon>
        <taxon>Spirurina</taxon>
        <taxon>Oxyuridomorpha</taxon>
        <taxon>Oxyuroidea</taxon>
        <taxon>Oxyuridae</taxon>
        <taxon>Syphacia</taxon>
    </lineage>
</organism>
<sequence>MRVIIGGYPAHKYITNLTKMVVEYEEENPDFRCVRDQIHVFNFTKILFLLNIGISILILGITFPWSLLALWVPFIYFFPTIWALKQHSTFWMWPAIIFHALFLLGCIAQVIVLFSTAIFSTQTVLDTFGQGHHKDWLTRLSIVMCLKIIALLVCCIALYELYIFTLCRRYFDDIKDIDLALDKEENVGLKIEDTR</sequence>
<proteinExistence type="predicted"/>
<dbReference type="WBParaSite" id="SMUV_0000735201-mRNA-1">
    <property type="protein sequence ID" value="SMUV_0000735201-mRNA-1"/>
    <property type="gene ID" value="SMUV_0000735201"/>
</dbReference>
<name>A0A0N5ARK1_9BILA</name>
<keyword evidence="1" id="KW-0812">Transmembrane</keyword>
<evidence type="ECO:0000256" key="1">
    <source>
        <dbReference type="SAM" id="Phobius"/>
    </source>
</evidence>
<feature type="transmembrane region" description="Helical" evidence="1">
    <location>
        <begin position="65"/>
        <end position="84"/>
    </location>
</feature>